<dbReference type="Proteomes" id="UP001190700">
    <property type="component" value="Unassembled WGS sequence"/>
</dbReference>
<sequence>MPGDIDVLNAANGYETANCFIGDALRTHAQHTADILHVNSGSTWIEDAQGHPASFLHWAVPCVYEALLDRPPAAIVDEIRIIVATRSPEVLWALFGEEVQIALKLRGTFSPHSRPLQRWTRASKLFSRELKTTIKWRSGDALVAEARSREAQVAMQLLGEAREYMCREGLSLQRSASRAAREPHSPSSGPMSPVKSVMMSVTQAAANAAKSAMANELADLRLVGTLC</sequence>
<dbReference type="EMBL" id="LGRX02022212">
    <property type="protein sequence ID" value="KAK3255845.1"/>
    <property type="molecule type" value="Genomic_DNA"/>
</dbReference>
<evidence type="ECO:0000256" key="1">
    <source>
        <dbReference type="SAM" id="MobiDB-lite"/>
    </source>
</evidence>
<accession>A0AAE0KPM0</accession>
<organism evidence="2 3">
    <name type="scientific">Cymbomonas tetramitiformis</name>
    <dbReference type="NCBI Taxonomy" id="36881"/>
    <lineage>
        <taxon>Eukaryota</taxon>
        <taxon>Viridiplantae</taxon>
        <taxon>Chlorophyta</taxon>
        <taxon>Pyramimonadophyceae</taxon>
        <taxon>Pyramimonadales</taxon>
        <taxon>Pyramimonadaceae</taxon>
        <taxon>Cymbomonas</taxon>
    </lineage>
</organism>
<gene>
    <name evidence="2" type="ORF">CYMTET_34996</name>
</gene>
<proteinExistence type="predicted"/>
<reference evidence="2 3" key="1">
    <citation type="journal article" date="2015" name="Genome Biol. Evol.">
        <title>Comparative Genomics of a Bacterivorous Green Alga Reveals Evolutionary Causalities and Consequences of Phago-Mixotrophic Mode of Nutrition.</title>
        <authorList>
            <person name="Burns J.A."/>
            <person name="Paasch A."/>
            <person name="Narechania A."/>
            <person name="Kim E."/>
        </authorList>
    </citation>
    <scope>NUCLEOTIDE SEQUENCE [LARGE SCALE GENOMIC DNA]</scope>
    <source>
        <strain evidence="2 3">PLY_AMNH</strain>
    </source>
</reference>
<name>A0AAE0KPM0_9CHLO</name>
<feature type="region of interest" description="Disordered" evidence="1">
    <location>
        <begin position="175"/>
        <end position="194"/>
    </location>
</feature>
<evidence type="ECO:0000313" key="2">
    <source>
        <dbReference type="EMBL" id="KAK3255845.1"/>
    </source>
</evidence>
<dbReference type="AlphaFoldDB" id="A0AAE0KPM0"/>
<comment type="caution">
    <text evidence="2">The sequence shown here is derived from an EMBL/GenBank/DDBJ whole genome shotgun (WGS) entry which is preliminary data.</text>
</comment>
<protein>
    <submittedName>
        <fullName evidence="2">Uncharacterized protein</fullName>
    </submittedName>
</protein>
<evidence type="ECO:0000313" key="3">
    <source>
        <dbReference type="Proteomes" id="UP001190700"/>
    </source>
</evidence>
<keyword evidence="3" id="KW-1185">Reference proteome</keyword>